<dbReference type="SUPFAM" id="SSF110849">
    <property type="entry name" value="ParB/Sulfiredoxin"/>
    <property type="match status" value="1"/>
</dbReference>
<reference evidence="2 3" key="1">
    <citation type="submission" date="2018-07" db="EMBL/GenBank/DDBJ databases">
        <title>Genomic and Epidemiologic Investigation of an Indolent Hospital Outbreak.</title>
        <authorList>
            <person name="Johnson R.C."/>
            <person name="Deming C."/>
            <person name="Conlan S."/>
            <person name="Zellmer C.J."/>
            <person name="Michelin A.V."/>
            <person name="Lee-Lin S."/>
            <person name="Thomas P.J."/>
            <person name="Park M."/>
            <person name="Weingarten R.A."/>
            <person name="Less J."/>
            <person name="Dekker J.P."/>
            <person name="Frank K.M."/>
            <person name="Musser K.A."/>
            <person name="Mcquiston J.R."/>
            <person name="Henderson D.K."/>
            <person name="Lau A.F."/>
            <person name="Palmore T.N."/>
            <person name="Segre J.A."/>
        </authorList>
    </citation>
    <scope>NUCLEOTIDE SEQUENCE [LARGE SCALE GENOMIC DNA]</scope>
    <source>
        <strain evidence="2 3">SK-NIH.Env6_1116</strain>
    </source>
</reference>
<accession>A0A430BWT1</accession>
<dbReference type="SMART" id="SM00470">
    <property type="entry name" value="ParB"/>
    <property type="match status" value="1"/>
</dbReference>
<evidence type="ECO:0000259" key="1">
    <source>
        <dbReference type="SMART" id="SM00470"/>
    </source>
</evidence>
<dbReference type="EMBL" id="QRAL01000009">
    <property type="protein sequence ID" value="RSU57228.1"/>
    <property type="molecule type" value="Genomic_DNA"/>
</dbReference>
<dbReference type="AlphaFoldDB" id="A0A430BWT1"/>
<protein>
    <recommendedName>
        <fullName evidence="1">ParB-like N-terminal domain-containing protein</fullName>
    </recommendedName>
</protein>
<dbReference type="InterPro" id="IPR003115">
    <property type="entry name" value="ParB_N"/>
</dbReference>
<organism evidence="2 3">
    <name type="scientific">Sphingobium yanoikuyae</name>
    <name type="common">Sphingomonas yanoikuyae</name>
    <dbReference type="NCBI Taxonomy" id="13690"/>
    <lineage>
        <taxon>Bacteria</taxon>
        <taxon>Pseudomonadati</taxon>
        <taxon>Pseudomonadota</taxon>
        <taxon>Alphaproteobacteria</taxon>
        <taxon>Sphingomonadales</taxon>
        <taxon>Sphingomonadaceae</taxon>
        <taxon>Sphingobium</taxon>
    </lineage>
</organism>
<evidence type="ECO:0000313" key="2">
    <source>
        <dbReference type="EMBL" id="RSU57228.1"/>
    </source>
</evidence>
<dbReference type="Gene3D" id="3.90.1530.30">
    <property type="match status" value="1"/>
</dbReference>
<sequence length="332" mass="35316">MATAAKKIVEKAGAVLALSPSDILIGDRLGAFHPDKALALGQLMAEDGQIVPIIVRASGPRAAAPWTLIAGHHRLEGARMVGLAMIDAIAVEAGADALQIEAMENAARPSRSPLERASFVRAIADAAEARLKEQHGDLSPEQIAARARWDVMKAKASGVERDNDLVDAEAEHTRVNFTRVYGWRDEVAAAIGMSIESVKKDLALHRALIAPFPALWRELATHPTIGENASALREIASIVEIESRRALIESLIQAPEMTLAQAMDGLALKAPKAPPASGATKYMNNTTSNLDRLSAADQARIAPEIVKTMKPSALLALRAALDARIEQEGIGA</sequence>
<dbReference type="RefSeq" id="WP_125998232.1">
    <property type="nucleotide sequence ID" value="NZ_QRAL01000009.1"/>
</dbReference>
<dbReference type="Proteomes" id="UP000287401">
    <property type="component" value="Unassembled WGS sequence"/>
</dbReference>
<proteinExistence type="predicted"/>
<dbReference type="Pfam" id="PF02195">
    <property type="entry name" value="ParB_N"/>
    <property type="match status" value="1"/>
</dbReference>
<feature type="domain" description="ParB-like N-terminal" evidence="1">
    <location>
        <begin position="16"/>
        <end position="106"/>
    </location>
</feature>
<gene>
    <name evidence="2" type="ORF">DAH51_10470</name>
</gene>
<evidence type="ECO:0000313" key="3">
    <source>
        <dbReference type="Proteomes" id="UP000287401"/>
    </source>
</evidence>
<name>A0A430BWT1_SPHYA</name>
<dbReference type="InterPro" id="IPR036086">
    <property type="entry name" value="ParB/Sulfiredoxin_sf"/>
</dbReference>
<comment type="caution">
    <text evidence="2">The sequence shown here is derived from an EMBL/GenBank/DDBJ whole genome shotgun (WGS) entry which is preliminary data.</text>
</comment>